<dbReference type="PANTHER" id="PTHR32432:SF3">
    <property type="entry name" value="ETHANOLAMINE UTILIZATION PROTEIN EUTJ"/>
    <property type="match status" value="1"/>
</dbReference>
<dbReference type="Pfam" id="PF14450">
    <property type="entry name" value="FtsA"/>
    <property type="match status" value="1"/>
</dbReference>
<dbReference type="Gene3D" id="3.30.420.40">
    <property type="match status" value="2"/>
</dbReference>
<reference evidence="3 4" key="1">
    <citation type="journal article" date="2015" name="Stand. Genomic Sci.">
        <title>Genome sequence of a native-feather degrading extremely thermophilic Eubacterium, Fervidobacterium islandicum AW-1.</title>
        <authorList>
            <person name="Lee Y.J."/>
            <person name="Jeong H."/>
            <person name="Park G.S."/>
            <person name="Kwak Y."/>
            <person name="Lee S.J."/>
            <person name="Lee S.J."/>
            <person name="Park M.K."/>
            <person name="Kim J.Y."/>
            <person name="Kang H.K."/>
            <person name="Shin J.H."/>
            <person name="Lee D.W."/>
        </authorList>
    </citation>
    <scope>NUCLEOTIDE SEQUENCE [LARGE SCALE GENOMIC DNA]</scope>
    <source>
        <strain evidence="3 4">AW-1</strain>
    </source>
</reference>
<keyword evidence="4" id="KW-1185">Reference proteome</keyword>
<dbReference type="InterPro" id="IPR043129">
    <property type="entry name" value="ATPase_NBD"/>
</dbReference>
<dbReference type="EMBL" id="CP014334">
    <property type="protein sequence ID" value="AMW33673.1"/>
    <property type="molecule type" value="Genomic_DNA"/>
</dbReference>
<evidence type="ECO:0000313" key="4">
    <source>
        <dbReference type="Proteomes" id="UP000093740"/>
    </source>
</evidence>
<name>A0AAI8CNY2_FERIS</name>
<gene>
    <name evidence="3" type="ORF">NA23_02570</name>
</gene>
<keyword evidence="1" id="KW-0694">RNA-binding</keyword>
<dbReference type="InterPro" id="IPR003494">
    <property type="entry name" value="SHS2_FtsA"/>
</dbReference>
<dbReference type="KEGG" id="fia:NA23_02570"/>
<dbReference type="SUPFAM" id="SSF53067">
    <property type="entry name" value="Actin-like ATPase domain"/>
    <property type="match status" value="2"/>
</dbReference>
<dbReference type="GO" id="GO:0051301">
    <property type="term" value="P:cell division"/>
    <property type="evidence" value="ECO:0007669"/>
    <property type="project" value="UniProtKB-KW"/>
</dbReference>
<dbReference type="InterPro" id="IPR050696">
    <property type="entry name" value="FtsA/MreB"/>
</dbReference>
<keyword evidence="3" id="KW-0131">Cell cycle</keyword>
<dbReference type="CDD" id="cd24004">
    <property type="entry name" value="ASKHA_NBD_PilM-like"/>
    <property type="match status" value="1"/>
</dbReference>
<dbReference type="SMART" id="SM00842">
    <property type="entry name" value="FtsA"/>
    <property type="match status" value="1"/>
</dbReference>
<sequence>MIFALDIGTRKIAGLLVDMDENGKMIVHDVILREHEHRAMLDGQIHDVEKVARAVSIVKSELENRNNVKLDKVAVALAGRFLKTYFGEASADVSEVGEITSDVVTKLELEAVANTMENVEPSMYCVGYSVVKYELDGMWFKKIEGLKGNQASVKVVATFLPSHVVEAMLSVLKKVSLTITHLTLEPIAAVNITVPEDLRILNIALVDVGAGTSDIAISKDGTIIAYGMVPLAGDEITEAITKTFLLDFSTAEFVKRNLESSEILKVKNILDKEKEIRRADVLKAIEPIVDYMTKQIADEIVELNGGKPQVVMIVGGGAKIPIFAHHLAKHLEMDEEFVSLKMAKNLDFIDETGQIFGSEFITPLGIGYTALTKTGSVFEHVTVNGERVQLIGFKGTYTVWEVLAQMGKDIHALLGKPGKSVVIEINGTPVVVKGKMPTPASVKINGIPASLRDTVKHGDVIEVGEATDGEDAKPSLYDMVKPIYLRSIETEQVIEYYPRVKLNGKEVFQNVELQDGDSITYEKIKVREIREFLAQDLIKIEYSINGVYKEAEAGEVKIFKDDMELRDENTVEPGEELRYALVLNYPRIRDLPEMEKISIVIKVNGQPTVLTKDGFLVWVNDQLVTPDYEIKDGDKIRTQIPEEQNFIVADVLKLFDFDPRKVRRYTLLKNGEKVGFTDVLNSGDEITFEYETIETAERENESS</sequence>
<accession>A0AAI8CNY2</accession>
<organism evidence="3 4">
    <name type="scientific">Fervidobacterium islandicum</name>
    <dbReference type="NCBI Taxonomy" id="2423"/>
    <lineage>
        <taxon>Bacteria</taxon>
        <taxon>Thermotogati</taxon>
        <taxon>Thermotogota</taxon>
        <taxon>Thermotogae</taxon>
        <taxon>Thermotogales</taxon>
        <taxon>Fervidobacteriaceae</taxon>
        <taxon>Fervidobacterium</taxon>
    </lineage>
</organism>
<dbReference type="RefSeq" id="WP_033192451.1">
    <property type="nucleotide sequence ID" value="NZ_CP014334.2"/>
</dbReference>
<protein>
    <submittedName>
        <fullName evidence="3">Cell division protein FtsA</fullName>
    </submittedName>
</protein>
<evidence type="ECO:0000259" key="2">
    <source>
        <dbReference type="SMART" id="SM00842"/>
    </source>
</evidence>
<dbReference type="Proteomes" id="UP000093740">
    <property type="component" value="Chromosome"/>
</dbReference>
<dbReference type="PROSITE" id="PS50889">
    <property type="entry name" value="S4"/>
    <property type="match status" value="2"/>
</dbReference>
<dbReference type="AlphaFoldDB" id="A0AAI8CNY2"/>
<evidence type="ECO:0000256" key="1">
    <source>
        <dbReference type="PROSITE-ProRule" id="PRU00182"/>
    </source>
</evidence>
<evidence type="ECO:0000313" key="3">
    <source>
        <dbReference type="EMBL" id="AMW33673.1"/>
    </source>
</evidence>
<feature type="domain" description="SHS2" evidence="2">
    <location>
        <begin position="2"/>
        <end position="193"/>
    </location>
</feature>
<proteinExistence type="predicted"/>
<dbReference type="PANTHER" id="PTHR32432">
    <property type="entry name" value="CELL DIVISION PROTEIN FTSA-RELATED"/>
    <property type="match status" value="1"/>
</dbReference>
<dbReference type="GO" id="GO:0003723">
    <property type="term" value="F:RNA binding"/>
    <property type="evidence" value="ECO:0007669"/>
    <property type="project" value="UniProtKB-KW"/>
</dbReference>
<keyword evidence="3" id="KW-0132">Cell division</keyword>